<keyword evidence="6" id="KW-1185">Reference proteome</keyword>
<evidence type="ECO:0000259" key="4">
    <source>
        <dbReference type="SMART" id="SM00822"/>
    </source>
</evidence>
<evidence type="ECO:0000313" key="6">
    <source>
        <dbReference type="Proteomes" id="UP001163203"/>
    </source>
</evidence>
<dbReference type="PANTHER" id="PTHR43976:SF16">
    <property type="entry name" value="SHORT-CHAIN DEHYDROGENASE_REDUCTASE FAMILY PROTEIN"/>
    <property type="match status" value="1"/>
</dbReference>
<dbReference type="Proteomes" id="UP001163203">
    <property type="component" value="Chromosome"/>
</dbReference>
<organism evidence="5 6">
    <name type="scientific">Amycolatopsis cynarae</name>
    <dbReference type="NCBI Taxonomy" id="2995223"/>
    <lineage>
        <taxon>Bacteria</taxon>
        <taxon>Bacillati</taxon>
        <taxon>Actinomycetota</taxon>
        <taxon>Actinomycetes</taxon>
        <taxon>Pseudonocardiales</taxon>
        <taxon>Pseudonocardiaceae</taxon>
        <taxon>Amycolatopsis</taxon>
    </lineage>
</organism>
<dbReference type="SUPFAM" id="SSF51735">
    <property type="entry name" value="NAD(P)-binding Rossmann-fold domains"/>
    <property type="match status" value="1"/>
</dbReference>
<evidence type="ECO:0000256" key="3">
    <source>
        <dbReference type="RuleBase" id="RU000363"/>
    </source>
</evidence>
<dbReference type="PROSITE" id="PS00061">
    <property type="entry name" value="ADH_SHORT"/>
    <property type="match status" value="1"/>
</dbReference>
<evidence type="ECO:0000256" key="1">
    <source>
        <dbReference type="ARBA" id="ARBA00006484"/>
    </source>
</evidence>
<gene>
    <name evidence="5" type="ORF">ORV05_36090</name>
</gene>
<accession>A0ABY7B1N6</accession>
<sequence>MKVWLITGTSRGFGLAIARRALAGGDAVVATARNPASLETELAEYGTRLLPLPLDVTDEAQAGRVVESAVERFGGIDVLVNNAGRGLFGAVEESSLAEARAVFDTNLFGVLSVARAVLPVFRRQKRGQVIAISSMGGFSSGAGFGVYAASKFALEALHEAMAEELAPFGIRVTLVEPGVFATEFATLGSQRVAEPIADYVTPTYARDAPGDRKPGDPVWAAEEIFALTRRTDAPLRLPLGEDAVARIRAKLARVAADADAAPAVP</sequence>
<dbReference type="SMART" id="SM00822">
    <property type="entry name" value="PKS_KR"/>
    <property type="match status" value="1"/>
</dbReference>
<proteinExistence type="inferred from homology"/>
<dbReference type="PANTHER" id="PTHR43976">
    <property type="entry name" value="SHORT CHAIN DEHYDROGENASE"/>
    <property type="match status" value="1"/>
</dbReference>
<dbReference type="InterPro" id="IPR002347">
    <property type="entry name" value="SDR_fam"/>
</dbReference>
<dbReference type="InterPro" id="IPR036291">
    <property type="entry name" value="NAD(P)-bd_dom_sf"/>
</dbReference>
<dbReference type="CDD" id="cd05374">
    <property type="entry name" value="17beta-HSD-like_SDR_c"/>
    <property type="match status" value="1"/>
</dbReference>
<feature type="domain" description="Ketoreductase" evidence="4">
    <location>
        <begin position="2"/>
        <end position="178"/>
    </location>
</feature>
<comment type="similarity">
    <text evidence="1 3">Belongs to the short-chain dehydrogenases/reductases (SDR) family.</text>
</comment>
<evidence type="ECO:0000313" key="5">
    <source>
        <dbReference type="EMBL" id="WAL66199.1"/>
    </source>
</evidence>
<dbReference type="InterPro" id="IPR057326">
    <property type="entry name" value="KR_dom"/>
</dbReference>
<dbReference type="EMBL" id="CP113836">
    <property type="protein sequence ID" value="WAL66199.1"/>
    <property type="molecule type" value="Genomic_DNA"/>
</dbReference>
<name>A0ABY7B1N6_9PSEU</name>
<dbReference type="Gene3D" id="3.40.50.720">
    <property type="entry name" value="NAD(P)-binding Rossmann-like Domain"/>
    <property type="match status" value="1"/>
</dbReference>
<evidence type="ECO:0000256" key="2">
    <source>
        <dbReference type="ARBA" id="ARBA00023002"/>
    </source>
</evidence>
<keyword evidence="2" id="KW-0560">Oxidoreductase</keyword>
<reference evidence="5" key="1">
    <citation type="submission" date="2022-11" db="EMBL/GenBank/DDBJ databases">
        <authorList>
            <person name="Mo P."/>
        </authorList>
    </citation>
    <scope>NUCLEOTIDE SEQUENCE</scope>
    <source>
        <strain evidence="5">HUAS 11-8</strain>
    </source>
</reference>
<dbReference type="InterPro" id="IPR051911">
    <property type="entry name" value="SDR_oxidoreductase"/>
</dbReference>
<dbReference type="InterPro" id="IPR020904">
    <property type="entry name" value="Sc_DH/Rdtase_CS"/>
</dbReference>
<dbReference type="PRINTS" id="PR00080">
    <property type="entry name" value="SDRFAMILY"/>
</dbReference>
<dbReference type="Pfam" id="PF00106">
    <property type="entry name" value="adh_short"/>
    <property type="match status" value="1"/>
</dbReference>
<protein>
    <submittedName>
        <fullName evidence="5">SDR family NAD(P)-dependent oxidoreductase</fullName>
    </submittedName>
</protein>
<dbReference type="PRINTS" id="PR00081">
    <property type="entry name" value="GDHRDH"/>
</dbReference>
<dbReference type="RefSeq" id="WP_268756336.1">
    <property type="nucleotide sequence ID" value="NZ_CP113836.1"/>
</dbReference>